<dbReference type="InterPro" id="IPR023213">
    <property type="entry name" value="CAT-like_dom_sf"/>
</dbReference>
<dbReference type="Pfam" id="PF02458">
    <property type="entry name" value="Transferase"/>
    <property type="match status" value="1"/>
</dbReference>
<dbReference type="EMBL" id="CAJVPA010000033">
    <property type="protein sequence ID" value="CAG8251826.1"/>
    <property type="molecule type" value="Genomic_DNA"/>
</dbReference>
<organism evidence="3 4">
    <name type="scientific">Penicillium salamii</name>
    <dbReference type="NCBI Taxonomy" id="1612424"/>
    <lineage>
        <taxon>Eukaryota</taxon>
        <taxon>Fungi</taxon>
        <taxon>Dikarya</taxon>
        <taxon>Ascomycota</taxon>
        <taxon>Pezizomycotina</taxon>
        <taxon>Eurotiomycetes</taxon>
        <taxon>Eurotiomycetidae</taxon>
        <taxon>Eurotiales</taxon>
        <taxon>Aspergillaceae</taxon>
        <taxon>Penicillium</taxon>
    </lineage>
</organism>
<dbReference type="Proteomes" id="UP001152646">
    <property type="component" value="Unassembled WGS sequence"/>
</dbReference>
<evidence type="ECO:0000313" key="4">
    <source>
        <dbReference type="Proteomes" id="UP001152646"/>
    </source>
</evidence>
<evidence type="ECO:0000256" key="1">
    <source>
        <dbReference type="ARBA" id="ARBA00022679"/>
    </source>
</evidence>
<name>A0A9W4N1A8_9EURO</name>
<evidence type="ECO:0000256" key="2">
    <source>
        <dbReference type="ARBA" id="ARBA00023315"/>
    </source>
</evidence>
<keyword evidence="2" id="KW-0012">Acyltransferase</keyword>
<gene>
    <name evidence="3" type="ORF">PSALAMII_LOCUS786</name>
</gene>
<dbReference type="AlphaFoldDB" id="A0A9W4N1A8"/>
<sequence length="460" mass="51409">MATQFRPMTLTSIDHMMPICYISFFYSLSLKTPAQGVNVLGEALNRLVKECPFLAGNVGRSSENDAARKNVLEIQPASIDTFTQYPLLRVSPHECQSITDRDPADGLFDDAYRALPLSLATHFPCPIIRWQANVMRDGIVIAVSFHHSVLDAGGFYMIQQALARLCRNPNSSYLGISLESSLLQGRHCLSQIQSISPCAGLQREDESIIRMADFDLPANLISYRLTLLHRRIQSLQDSCNAQISTESNGQHLSPNDVISGLLWRSIILARSPLKLSPSIDSWDEQSTLILISEIRRTLMPALPRSYLGNAIVQQVANTYTKAVLEPSTPEPNELVQLTRLAQKVHDASTQVTDLRVKSLLRQKQGTLDWRPQFMQGDVMSTSLRRMPIYDLDFGTVLGKVVGFDSPDNRIDGTVCILPASSLPLDSLWDIRITLPPNVLSRLRQDPLLQWAMGRDVHPRL</sequence>
<dbReference type="GO" id="GO:0016747">
    <property type="term" value="F:acyltransferase activity, transferring groups other than amino-acyl groups"/>
    <property type="evidence" value="ECO:0007669"/>
    <property type="project" value="TreeGrafter"/>
</dbReference>
<dbReference type="OrthoDB" id="1862401at2759"/>
<reference evidence="3" key="1">
    <citation type="submission" date="2021-07" db="EMBL/GenBank/DDBJ databases">
        <authorList>
            <person name="Branca A.L. A."/>
        </authorList>
    </citation>
    <scope>NUCLEOTIDE SEQUENCE</scope>
</reference>
<dbReference type="InterPro" id="IPR050317">
    <property type="entry name" value="Plant_Fungal_Acyltransferase"/>
</dbReference>
<evidence type="ECO:0000313" key="3">
    <source>
        <dbReference type="EMBL" id="CAG8251826.1"/>
    </source>
</evidence>
<keyword evidence="1" id="KW-0808">Transferase</keyword>
<comment type="caution">
    <text evidence="3">The sequence shown here is derived from an EMBL/GenBank/DDBJ whole genome shotgun (WGS) entry which is preliminary data.</text>
</comment>
<dbReference type="PANTHER" id="PTHR31642">
    <property type="entry name" value="TRICHOTHECENE 3-O-ACETYLTRANSFERASE"/>
    <property type="match status" value="1"/>
</dbReference>
<dbReference type="PANTHER" id="PTHR31642:SF270">
    <property type="entry name" value="O-ACYLTRANSFERASE AUSQ"/>
    <property type="match status" value="1"/>
</dbReference>
<protein>
    <submittedName>
        <fullName evidence="3">Uncharacterized protein</fullName>
    </submittedName>
</protein>
<accession>A0A9W4N1A8</accession>
<proteinExistence type="predicted"/>
<dbReference type="Gene3D" id="3.30.559.10">
    <property type="entry name" value="Chloramphenicol acetyltransferase-like domain"/>
    <property type="match status" value="2"/>
</dbReference>